<dbReference type="EMBL" id="CM002876">
    <property type="protein sequence ID" value="KFK27753.1"/>
    <property type="molecule type" value="Genomic_DNA"/>
</dbReference>
<dbReference type="AlphaFoldDB" id="A0A087GD01"/>
<dbReference type="Gene3D" id="3.40.710.10">
    <property type="entry name" value="DD-peptidase/beta-lactamase superfamily"/>
    <property type="match status" value="2"/>
</dbReference>
<feature type="domain" description="ABC1 atypical kinase-like" evidence="3">
    <location>
        <begin position="79"/>
        <end position="329"/>
    </location>
</feature>
<feature type="compositionally biased region" description="Low complexity" evidence="1">
    <location>
        <begin position="747"/>
        <end position="757"/>
    </location>
</feature>
<evidence type="ECO:0008006" key="6">
    <source>
        <dbReference type="Google" id="ProtNLM"/>
    </source>
</evidence>
<evidence type="ECO:0000313" key="5">
    <source>
        <dbReference type="Proteomes" id="UP000029120"/>
    </source>
</evidence>
<evidence type="ECO:0000313" key="4">
    <source>
        <dbReference type="EMBL" id="KFK27753.1"/>
    </source>
</evidence>
<gene>
    <name evidence="4" type="ordered locus">AALP_Aa8g424500</name>
</gene>
<feature type="compositionally biased region" description="Basic and acidic residues" evidence="1">
    <location>
        <begin position="776"/>
        <end position="797"/>
    </location>
</feature>
<evidence type="ECO:0000259" key="3">
    <source>
        <dbReference type="Pfam" id="PF03109"/>
    </source>
</evidence>
<dbReference type="OMA" id="EWCKESP"/>
<feature type="domain" description="Beta-lactamase-related" evidence="2">
    <location>
        <begin position="470"/>
        <end position="752"/>
    </location>
</feature>
<keyword evidence="5" id="KW-1185">Reference proteome</keyword>
<dbReference type="SUPFAM" id="SSF56601">
    <property type="entry name" value="beta-lactamase/transpeptidase-like"/>
    <property type="match status" value="1"/>
</dbReference>
<feature type="compositionally biased region" description="Low complexity" evidence="1">
    <location>
        <begin position="1"/>
        <end position="14"/>
    </location>
</feature>
<feature type="region of interest" description="Disordered" evidence="1">
    <location>
        <begin position="744"/>
        <end position="814"/>
    </location>
</feature>
<dbReference type="PANTHER" id="PTHR43173:SF3">
    <property type="entry name" value="ABC1 FAMILY PROTEIN"/>
    <property type="match status" value="1"/>
</dbReference>
<evidence type="ECO:0000256" key="1">
    <source>
        <dbReference type="SAM" id="MobiDB-lite"/>
    </source>
</evidence>
<reference evidence="5" key="1">
    <citation type="journal article" date="2015" name="Nat. Plants">
        <title>Genome expansion of Arabis alpina linked with retrotransposition and reduced symmetric DNA methylation.</title>
        <authorList>
            <person name="Willing E.M."/>
            <person name="Rawat V."/>
            <person name="Mandakova T."/>
            <person name="Maumus F."/>
            <person name="James G.V."/>
            <person name="Nordstroem K.J."/>
            <person name="Becker C."/>
            <person name="Warthmann N."/>
            <person name="Chica C."/>
            <person name="Szarzynska B."/>
            <person name="Zytnicki M."/>
            <person name="Albani M.C."/>
            <person name="Kiefer C."/>
            <person name="Bergonzi S."/>
            <person name="Castaings L."/>
            <person name="Mateos J.L."/>
            <person name="Berns M.C."/>
            <person name="Bujdoso N."/>
            <person name="Piofczyk T."/>
            <person name="de Lorenzo L."/>
            <person name="Barrero-Sicilia C."/>
            <person name="Mateos I."/>
            <person name="Piednoel M."/>
            <person name="Hagmann J."/>
            <person name="Chen-Min-Tao R."/>
            <person name="Iglesias-Fernandez R."/>
            <person name="Schuster S.C."/>
            <person name="Alonso-Blanco C."/>
            <person name="Roudier F."/>
            <person name="Carbonero P."/>
            <person name="Paz-Ares J."/>
            <person name="Davis S.J."/>
            <person name="Pecinka A."/>
            <person name="Quesneville H."/>
            <person name="Colot V."/>
            <person name="Lysak M.A."/>
            <person name="Weigel D."/>
            <person name="Coupland G."/>
            <person name="Schneeberger K."/>
        </authorList>
    </citation>
    <scope>NUCLEOTIDE SEQUENCE [LARGE SCALE GENOMIC DNA]</scope>
    <source>
        <strain evidence="5">cv. Pajares</strain>
    </source>
</reference>
<sequence>MRNSRFRGSNSGSFQGVQQREKWTKKTKVPALWEKAHDRNAKRVLNLIVELEGLWVKLGQYLSTRADVLPQAYISLLRQLQDSLPPRPLKEVCRTIERELGNSMDVLFTDFVDEPLATASIAQVHRATLANGQDVVVKVQHAGIRAVILEDLKNAKSIVDWIAWAEPQYDFNPMIDEWCKEAPRELDFNIEAENTRIVSRNLGCKKTNDEARSENRVDVLIPDIIQSSESVLILEYMDGIRLNDIESLDAFGVDKQKIVEEITRAYAHQIYVDGFFNGDPHPGNFLVSKEAPHRPILLDFGLTKKLSHPLKQALAKMFLASAEGDQVALLSAFAEMGLKLRLDLPDQAMSVASLFFRSSTPSNEALKTMKSLNDQRIQNMKVIQEKMELTPKEVKRFNPVDAFPGDIVIFARVINLLRGLSSTMNIRIVYLDIMRPFAESVLLGSISRGPTVDAHWIHDSPIHSDVESKVRKLLAELGSIHKILGIQVCAYKDGKVIIDTAAGVLGRYDPRPVQPDSLFPVFSVTKGVTAGMIHSLVDKRKLQLDQNVADIWPGFGSNGKDTIKVHHVLNHTSGLQNAFDPARENPLLICDWDECLKRMANTSPETEPGSQQLYHYLTYGWLCGGIVENASGKKFQEILEESIVKPLKIDGELYIGIPPGVESRLATLTLDMDELNMLPSLANQPELPSTFQPERILQMATNLPVLFNTLNVRRAIIPAANGHCSARALARYYATLADGGLVPPPHSSLSQPPLGSHTHVPKFSASNDTAKKRKGKEMAATEKHKPKDHQEKKKLYDEEQLTSAGRGRDSSTESLARLVNDTGTSAGKSEISGNDQDEIHNMFSNPRIHDAFMGTGNYSGLVLPDGKFGLGFKRVTLQDGSLVGFGHSGIGGSIGFCDIENRFSIAITLNKMSLGSVTANIIRLVCSELNIPYPKDFAVSSAIDPDSEMGSLLVN</sequence>
<dbReference type="eggNOG" id="KOG1235">
    <property type="taxonomic scope" value="Eukaryota"/>
</dbReference>
<dbReference type="PANTHER" id="PTHR43173">
    <property type="entry name" value="ABC1 FAMILY PROTEIN"/>
    <property type="match status" value="1"/>
</dbReference>
<dbReference type="InterPro" id="IPR051130">
    <property type="entry name" value="Mito_struct-func_regulator"/>
</dbReference>
<name>A0A087GD01_ARAAL</name>
<protein>
    <recommendedName>
        <fullName evidence="6">ABC1 atypical kinase-like domain-containing protein</fullName>
    </recommendedName>
</protein>
<dbReference type="InterPro" id="IPR012338">
    <property type="entry name" value="Beta-lactam/transpept-like"/>
</dbReference>
<dbReference type="Proteomes" id="UP000029120">
    <property type="component" value="Chromosome 8"/>
</dbReference>
<dbReference type="GO" id="GO:0005783">
    <property type="term" value="C:endoplasmic reticulum"/>
    <property type="evidence" value="ECO:0007669"/>
    <property type="project" value="TreeGrafter"/>
</dbReference>
<dbReference type="GO" id="GO:0005794">
    <property type="term" value="C:Golgi apparatus"/>
    <property type="evidence" value="ECO:0007669"/>
    <property type="project" value="TreeGrafter"/>
</dbReference>
<dbReference type="SUPFAM" id="SSF56112">
    <property type="entry name" value="Protein kinase-like (PK-like)"/>
    <property type="match status" value="1"/>
</dbReference>
<organism evidence="4 5">
    <name type="scientific">Arabis alpina</name>
    <name type="common">Alpine rock-cress</name>
    <dbReference type="NCBI Taxonomy" id="50452"/>
    <lineage>
        <taxon>Eukaryota</taxon>
        <taxon>Viridiplantae</taxon>
        <taxon>Streptophyta</taxon>
        <taxon>Embryophyta</taxon>
        <taxon>Tracheophyta</taxon>
        <taxon>Spermatophyta</taxon>
        <taxon>Magnoliopsida</taxon>
        <taxon>eudicotyledons</taxon>
        <taxon>Gunneridae</taxon>
        <taxon>Pentapetalae</taxon>
        <taxon>rosids</taxon>
        <taxon>malvids</taxon>
        <taxon>Brassicales</taxon>
        <taxon>Brassicaceae</taxon>
        <taxon>Arabideae</taxon>
        <taxon>Arabis</taxon>
    </lineage>
</organism>
<dbReference type="InterPro" id="IPR011009">
    <property type="entry name" value="Kinase-like_dom_sf"/>
</dbReference>
<dbReference type="Gramene" id="KFK27753">
    <property type="protein sequence ID" value="KFK27753"/>
    <property type="gene ID" value="AALP_AA8G424500"/>
</dbReference>
<dbReference type="Pfam" id="PF00144">
    <property type="entry name" value="Beta-lactamase"/>
    <property type="match status" value="1"/>
</dbReference>
<dbReference type="Pfam" id="PF03109">
    <property type="entry name" value="ABC1"/>
    <property type="match status" value="1"/>
</dbReference>
<dbReference type="CDD" id="cd05121">
    <property type="entry name" value="ABC1_ADCK3-like"/>
    <property type="match status" value="1"/>
</dbReference>
<feature type="region of interest" description="Disordered" evidence="1">
    <location>
        <begin position="1"/>
        <end position="22"/>
    </location>
</feature>
<dbReference type="InterPro" id="IPR001466">
    <property type="entry name" value="Beta-lactam-related"/>
</dbReference>
<proteinExistence type="predicted"/>
<dbReference type="InterPro" id="IPR004147">
    <property type="entry name" value="ABC1_dom"/>
</dbReference>
<evidence type="ECO:0000259" key="2">
    <source>
        <dbReference type="Pfam" id="PF00144"/>
    </source>
</evidence>
<dbReference type="OrthoDB" id="427480at2759"/>
<accession>A0A087GD01</accession>